<proteinExistence type="predicted"/>
<name>A0A251VCB0_HELAN</name>
<evidence type="ECO:0000313" key="1">
    <source>
        <dbReference type="EMBL" id="OTG33257.1"/>
    </source>
</evidence>
<evidence type="ECO:0000313" key="2">
    <source>
        <dbReference type="Proteomes" id="UP000215914"/>
    </source>
</evidence>
<reference evidence="2" key="1">
    <citation type="journal article" date="2017" name="Nature">
        <title>The sunflower genome provides insights into oil metabolism, flowering and Asterid evolution.</title>
        <authorList>
            <person name="Badouin H."/>
            <person name="Gouzy J."/>
            <person name="Grassa C.J."/>
            <person name="Murat F."/>
            <person name="Staton S.E."/>
            <person name="Cottret L."/>
            <person name="Lelandais-Briere C."/>
            <person name="Owens G.L."/>
            <person name="Carrere S."/>
            <person name="Mayjonade B."/>
            <person name="Legrand L."/>
            <person name="Gill N."/>
            <person name="Kane N.C."/>
            <person name="Bowers J.E."/>
            <person name="Hubner S."/>
            <person name="Bellec A."/>
            <person name="Berard A."/>
            <person name="Berges H."/>
            <person name="Blanchet N."/>
            <person name="Boniface M.C."/>
            <person name="Brunel D."/>
            <person name="Catrice O."/>
            <person name="Chaidir N."/>
            <person name="Claudel C."/>
            <person name="Donnadieu C."/>
            <person name="Faraut T."/>
            <person name="Fievet G."/>
            <person name="Helmstetter N."/>
            <person name="King M."/>
            <person name="Knapp S.J."/>
            <person name="Lai Z."/>
            <person name="Le Paslier M.C."/>
            <person name="Lippi Y."/>
            <person name="Lorenzon L."/>
            <person name="Mandel J.R."/>
            <person name="Marage G."/>
            <person name="Marchand G."/>
            <person name="Marquand E."/>
            <person name="Bret-Mestries E."/>
            <person name="Morien E."/>
            <person name="Nambeesan S."/>
            <person name="Nguyen T."/>
            <person name="Pegot-Espagnet P."/>
            <person name="Pouilly N."/>
            <person name="Raftis F."/>
            <person name="Sallet E."/>
            <person name="Schiex T."/>
            <person name="Thomas J."/>
            <person name="Vandecasteele C."/>
            <person name="Vares D."/>
            <person name="Vear F."/>
            <person name="Vautrin S."/>
            <person name="Crespi M."/>
            <person name="Mangin B."/>
            <person name="Burke J.M."/>
            <person name="Salse J."/>
            <person name="Munos S."/>
            <person name="Vincourt P."/>
            <person name="Rieseberg L.H."/>
            <person name="Langlade N.B."/>
        </authorList>
    </citation>
    <scope>NUCLEOTIDE SEQUENCE [LARGE SCALE GENOMIC DNA]</scope>
    <source>
        <strain evidence="2">cv. SF193</strain>
    </source>
</reference>
<accession>A0A251VCB0</accession>
<sequence length="73" mass="8681">MTEHCYWQSWTVVHISFFPQPHIFHQNTTCFTDFPPPPAFHLPPDQQVFLFLMKTLWLDPAATQHEQTRSTKP</sequence>
<organism evidence="1 2">
    <name type="scientific">Helianthus annuus</name>
    <name type="common">Common sunflower</name>
    <dbReference type="NCBI Taxonomy" id="4232"/>
    <lineage>
        <taxon>Eukaryota</taxon>
        <taxon>Viridiplantae</taxon>
        <taxon>Streptophyta</taxon>
        <taxon>Embryophyta</taxon>
        <taxon>Tracheophyta</taxon>
        <taxon>Spermatophyta</taxon>
        <taxon>Magnoliopsida</taxon>
        <taxon>eudicotyledons</taxon>
        <taxon>Gunneridae</taxon>
        <taxon>Pentapetalae</taxon>
        <taxon>asterids</taxon>
        <taxon>campanulids</taxon>
        <taxon>Asterales</taxon>
        <taxon>Asteraceae</taxon>
        <taxon>Asteroideae</taxon>
        <taxon>Heliantheae alliance</taxon>
        <taxon>Heliantheae</taxon>
        <taxon>Helianthus</taxon>
    </lineage>
</organism>
<dbReference type="Proteomes" id="UP000215914">
    <property type="component" value="Chromosome 2"/>
</dbReference>
<dbReference type="InParanoid" id="A0A251VCB0"/>
<gene>
    <name evidence="1" type="ORF">HannXRQ_Chr02g0032701</name>
</gene>
<dbReference type="EMBL" id="CM007891">
    <property type="protein sequence ID" value="OTG33257.1"/>
    <property type="molecule type" value="Genomic_DNA"/>
</dbReference>
<dbReference type="AlphaFoldDB" id="A0A251VCB0"/>
<protein>
    <submittedName>
        <fullName evidence="1">Uncharacterized protein</fullName>
    </submittedName>
</protein>
<keyword evidence="2" id="KW-1185">Reference proteome</keyword>